<feature type="chain" id="PRO_5019322315" evidence="3">
    <location>
        <begin position="20"/>
        <end position="248"/>
    </location>
</feature>
<evidence type="ECO:0000256" key="1">
    <source>
        <dbReference type="ARBA" id="ARBA00010634"/>
    </source>
</evidence>
<proteinExistence type="inferred from homology"/>
<keyword evidence="4" id="KW-0449">Lipoprotein</keyword>
<dbReference type="GO" id="GO:0120010">
    <property type="term" value="P:intermembrane phospholipid transfer"/>
    <property type="evidence" value="ECO:0007669"/>
    <property type="project" value="TreeGrafter"/>
</dbReference>
<sequence length="248" mass="26352">MARALGGAAVVVLALVGCAAQSESPTGINDPYEKTNRQVHAFNKGVDEALFKARPGQPRTVDNGFVRSVSNVGSNLGLPSKVVNSLLQGRPEPAVKNTFRFLINSTIGVAGIFDPAGSSFALPETDTDFGETLAVWGVGEGAYVELPVFGPSTERDAVGTVVDMAMNPVGQVLQGADATAASSARVAGKVADRKIHGDVVESILYDSADSYAQARLLYLQNRRYQLSGQEYNDAQAWDPYADPYQQQQ</sequence>
<dbReference type="Pfam" id="PF04333">
    <property type="entry name" value="MlaA"/>
    <property type="match status" value="1"/>
</dbReference>
<organism evidence="4 5">
    <name type="scientific">Paenirhodobacter hankyongi</name>
    <dbReference type="NCBI Taxonomy" id="2294033"/>
    <lineage>
        <taxon>Bacteria</taxon>
        <taxon>Pseudomonadati</taxon>
        <taxon>Pseudomonadota</taxon>
        <taxon>Alphaproteobacteria</taxon>
        <taxon>Rhodobacterales</taxon>
        <taxon>Rhodobacter group</taxon>
        <taxon>Paenirhodobacter</taxon>
    </lineage>
</organism>
<dbReference type="PANTHER" id="PTHR30035">
    <property type="entry name" value="LIPOPROTEIN VACJ-RELATED"/>
    <property type="match status" value="1"/>
</dbReference>
<evidence type="ECO:0000256" key="2">
    <source>
        <dbReference type="ARBA" id="ARBA00022729"/>
    </source>
</evidence>
<protein>
    <submittedName>
        <fullName evidence="4">VacJ family lipoprotein</fullName>
    </submittedName>
</protein>
<evidence type="ECO:0000256" key="3">
    <source>
        <dbReference type="SAM" id="SignalP"/>
    </source>
</evidence>
<accession>A0A421BV71</accession>
<dbReference type="GO" id="GO:0016020">
    <property type="term" value="C:membrane"/>
    <property type="evidence" value="ECO:0007669"/>
    <property type="project" value="InterPro"/>
</dbReference>
<evidence type="ECO:0000313" key="5">
    <source>
        <dbReference type="Proteomes" id="UP000279673"/>
    </source>
</evidence>
<dbReference type="PANTHER" id="PTHR30035:SF3">
    <property type="entry name" value="INTERMEMBRANE PHOSPHOLIPID TRANSPORT SYSTEM LIPOPROTEIN MLAA"/>
    <property type="match status" value="1"/>
</dbReference>
<dbReference type="PROSITE" id="PS51257">
    <property type="entry name" value="PROKAR_LIPOPROTEIN"/>
    <property type="match status" value="1"/>
</dbReference>
<gene>
    <name evidence="4" type="ORF">DYS74_01985</name>
</gene>
<evidence type="ECO:0000313" key="4">
    <source>
        <dbReference type="EMBL" id="RLL72207.1"/>
    </source>
</evidence>
<dbReference type="Proteomes" id="UP000279673">
    <property type="component" value="Unassembled WGS sequence"/>
</dbReference>
<dbReference type="AlphaFoldDB" id="A0A421BV71"/>
<dbReference type="EMBL" id="RCHI01000002">
    <property type="protein sequence ID" value="RLL72207.1"/>
    <property type="molecule type" value="Genomic_DNA"/>
</dbReference>
<dbReference type="InterPro" id="IPR007428">
    <property type="entry name" value="MlaA"/>
</dbReference>
<comment type="similarity">
    <text evidence="1">Belongs to the MlaA family.</text>
</comment>
<dbReference type="RefSeq" id="WP_121530491.1">
    <property type="nucleotide sequence ID" value="NZ_RCHI01000002.1"/>
</dbReference>
<keyword evidence="2 3" id="KW-0732">Signal</keyword>
<feature type="signal peptide" evidence="3">
    <location>
        <begin position="1"/>
        <end position="19"/>
    </location>
</feature>
<reference evidence="4 5" key="1">
    <citation type="submission" date="2018-10" db="EMBL/GenBank/DDBJ databases">
        <title>Rhodobacter sp . BO-81.</title>
        <authorList>
            <person name="Im W.T."/>
        </authorList>
    </citation>
    <scope>NUCLEOTIDE SEQUENCE [LARGE SCALE GENOMIC DNA]</scope>
    <source>
        <strain evidence="4 5">BO-81</strain>
    </source>
</reference>
<comment type="caution">
    <text evidence="4">The sequence shown here is derived from an EMBL/GenBank/DDBJ whole genome shotgun (WGS) entry which is preliminary data.</text>
</comment>
<name>A0A421BV71_9RHOB</name>
<dbReference type="PRINTS" id="PR01805">
    <property type="entry name" value="VACJLIPOPROT"/>
</dbReference>
<keyword evidence="5" id="KW-1185">Reference proteome</keyword>